<feature type="domain" description="ADF-H" evidence="6">
    <location>
        <begin position="4"/>
        <end position="135"/>
    </location>
</feature>
<dbReference type="GO" id="GO:0016363">
    <property type="term" value="C:nuclear matrix"/>
    <property type="evidence" value="ECO:0007669"/>
    <property type="project" value="UniProtKB-SubCell"/>
</dbReference>
<dbReference type="GO" id="GO:0015629">
    <property type="term" value="C:actin cytoskeleton"/>
    <property type="evidence" value="ECO:0007669"/>
    <property type="project" value="InterPro"/>
</dbReference>
<dbReference type="Pfam" id="PF00241">
    <property type="entry name" value="Cofilin_ADF"/>
    <property type="match status" value="1"/>
</dbReference>
<dbReference type="OrthoDB" id="10249245at2759"/>
<dbReference type="SMART" id="SM00102">
    <property type="entry name" value="ADF"/>
    <property type="match status" value="1"/>
</dbReference>
<dbReference type="SUPFAM" id="SSF55753">
    <property type="entry name" value="Actin depolymerizing proteins"/>
    <property type="match status" value="1"/>
</dbReference>
<dbReference type="Proteomes" id="UP000320762">
    <property type="component" value="Unassembled WGS sequence"/>
</dbReference>
<dbReference type="InterPro" id="IPR017904">
    <property type="entry name" value="ADF/Cofilin"/>
</dbReference>
<dbReference type="PANTHER" id="PTHR11913">
    <property type="entry name" value="COFILIN-RELATED"/>
    <property type="match status" value="1"/>
</dbReference>
<gene>
    <name evidence="7" type="ORF">BD626DRAFT_492784</name>
</gene>
<evidence type="ECO:0000256" key="1">
    <source>
        <dbReference type="ARBA" id="ARBA00004109"/>
    </source>
</evidence>
<dbReference type="PROSITE" id="PS51263">
    <property type="entry name" value="ADF_H"/>
    <property type="match status" value="1"/>
</dbReference>
<dbReference type="GO" id="GO:0030042">
    <property type="term" value="P:actin filament depolymerization"/>
    <property type="evidence" value="ECO:0007669"/>
    <property type="project" value="InterPro"/>
</dbReference>
<dbReference type="InterPro" id="IPR002108">
    <property type="entry name" value="ADF-H"/>
</dbReference>
<comment type="caution">
    <text evidence="7">The sequence shown here is derived from an EMBL/GenBank/DDBJ whole genome shotgun (WGS) entry which is preliminary data.</text>
</comment>
<keyword evidence="8" id="KW-1185">Reference proteome</keyword>
<evidence type="ECO:0000256" key="5">
    <source>
        <dbReference type="ARBA" id="ARBA00032427"/>
    </source>
</evidence>
<dbReference type="CDD" id="cd11286">
    <property type="entry name" value="ADF_cofilin_like"/>
    <property type="match status" value="1"/>
</dbReference>
<evidence type="ECO:0000313" key="7">
    <source>
        <dbReference type="EMBL" id="TRM63822.1"/>
    </source>
</evidence>
<organism evidence="7 8">
    <name type="scientific">Schizophyllum amplum</name>
    <dbReference type="NCBI Taxonomy" id="97359"/>
    <lineage>
        <taxon>Eukaryota</taxon>
        <taxon>Fungi</taxon>
        <taxon>Dikarya</taxon>
        <taxon>Basidiomycota</taxon>
        <taxon>Agaricomycotina</taxon>
        <taxon>Agaricomycetes</taxon>
        <taxon>Agaricomycetidae</taxon>
        <taxon>Agaricales</taxon>
        <taxon>Schizophyllaceae</taxon>
        <taxon>Schizophyllum</taxon>
    </lineage>
</organism>
<dbReference type="EMBL" id="VDMD01000008">
    <property type="protein sequence ID" value="TRM63822.1"/>
    <property type="molecule type" value="Genomic_DNA"/>
</dbReference>
<comment type="subcellular location">
    <subcellularLocation>
        <location evidence="1">Nucleus matrix</location>
    </subcellularLocation>
</comment>
<evidence type="ECO:0000256" key="4">
    <source>
        <dbReference type="ARBA" id="ARBA00023203"/>
    </source>
</evidence>
<evidence type="ECO:0000259" key="6">
    <source>
        <dbReference type="PROSITE" id="PS51263"/>
    </source>
</evidence>
<dbReference type="InterPro" id="IPR029006">
    <property type="entry name" value="ADF-H/Gelsolin-like_dom_sf"/>
</dbReference>
<dbReference type="Gene3D" id="3.40.20.10">
    <property type="entry name" value="Severin"/>
    <property type="match status" value="1"/>
</dbReference>
<dbReference type="GO" id="GO:0003779">
    <property type="term" value="F:actin binding"/>
    <property type="evidence" value="ECO:0007669"/>
    <property type="project" value="UniProtKB-KW"/>
</dbReference>
<evidence type="ECO:0000256" key="3">
    <source>
        <dbReference type="ARBA" id="ARBA00015630"/>
    </source>
</evidence>
<keyword evidence="4" id="KW-0009">Actin-binding</keyword>
<comment type="similarity">
    <text evidence="2">Belongs to the actin-binding proteins ADF family.</text>
</comment>
<dbReference type="STRING" id="97359.A0A550CG87"/>
<name>A0A550CG87_9AGAR</name>
<accession>A0A550CG87</accession>
<protein>
    <recommendedName>
        <fullName evidence="3">Cofilin</fullName>
    </recommendedName>
    <alternativeName>
        <fullName evidence="5">Actin-depolymerizing factor 1</fullName>
    </alternativeName>
</protein>
<evidence type="ECO:0000256" key="2">
    <source>
        <dbReference type="ARBA" id="ARBA00006844"/>
    </source>
</evidence>
<proteinExistence type="inferred from homology"/>
<evidence type="ECO:0000313" key="8">
    <source>
        <dbReference type="Proteomes" id="UP000320762"/>
    </source>
</evidence>
<sequence length="138" mass="15695">MASGVGVNPMCLEEYQKLKLGKSIKFIIYKLSDDNTEIVVEKTSQTKDYDEFVSSLPEFECRYAVYDFEFEKEDGGKRNKICFVAWSPDDAKIKNKMLYASSKDALRRSLVGIAVEIQGTDMSEVAYDSVLDKASRFK</sequence>
<reference evidence="7 8" key="1">
    <citation type="journal article" date="2019" name="New Phytol.">
        <title>Comparative genomics reveals unique wood-decay strategies and fruiting body development in the Schizophyllaceae.</title>
        <authorList>
            <person name="Almasi E."/>
            <person name="Sahu N."/>
            <person name="Krizsan K."/>
            <person name="Balint B."/>
            <person name="Kovacs G.M."/>
            <person name="Kiss B."/>
            <person name="Cseklye J."/>
            <person name="Drula E."/>
            <person name="Henrissat B."/>
            <person name="Nagy I."/>
            <person name="Chovatia M."/>
            <person name="Adam C."/>
            <person name="LaButti K."/>
            <person name="Lipzen A."/>
            <person name="Riley R."/>
            <person name="Grigoriev I.V."/>
            <person name="Nagy L.G."/>
        </authorList>
    </citation>
    <scope>NUCLEOTIDE SEQUENCE [LARGE SCALE GENOMIC DNA]</scope>
    <source>
        <strain evidence="7 8">NL-1724</strain>
    </source>
</reference>
<dbReference type="AlphaFoldDB" id="A0A550CG87"/>